<evidence type="ECO:0000256" key="1">
    <source>
        <dbReference type="PROSITE-ProRule" id="PRU00169"/>
    </source>
</evidence>
<evidence type="ECO:0000259" key="4">
    <source>
        <dbReference type="PROSITE" id="PS50112"/>
    </source>
</evidence>
<proteinExistence type="predicted"/>
<dbReference type="SMART" id="SM00086">
    <property type="entry name" value="PAC"/>
    <property type="match status" value="1"/>
</dbReference>
<accession>M0EQL1</accession>
<dbReference type="PROSITE" id="PS50110">
    <property type="entry name" value="RESPONSE_REGULATORY"/>
    <property type="match status" value="1"/>
</dbReference>
<feature type="domain" description="Response regulatory" evidence="3">
    <location>
        <begin position="26"/>
        <end position="142"/>
    </location>
</feature>
<dbReference type="STRING" id="1227466.C464_03312"/>
<name>M0EQL1_9EURY</name>
<dbReference type="CDD" id="cd00130">
    <property type="entry name" value="PAS"/>
    <property type="match status" value="1"/>
</dbReference>
<dbReference type="Pfam" id="PF00989">
    <property type="entry name" value="PAS"/>
    <property type="match status" value="1"/>
</dbReference>
<evidence type="ECO:0000313" key="5">
    <source>
        <dbReference type="EMBL" id="ELZ49975.1"/>
    </source>
</evidence>
<dbReference type="EMBL" id="AOJL01000017">
    <property type="protein sequence ID" value="ELZ49975.1"/>
    <property type="molecule type" value="Genomic_DNA"/>
</dbReference>
<dbReference type="CDD" id="cd00156">
    <property type="entry name" value="REC"/>
    <property type="match status" value="1"/>
</dbReference>
<dbReference type="InterPro" id="IPR035965">
    <property type="entry name" value="PAS-like_dom_sf"/>
</dbReference>
<feature type="region of interest" description="Disordered" evidence="2">
    <location>
        <begin position="1"/>
        <end position="21"/>
    </location>
</feature>
<dbReference type="Gene3D" id="3.40.50.2300">
    <property type="match status" value="1"/>
</dbReference>
<dbReference type="PROSITE" id="PS50112">
    <property type="entry name" value="PAS"/>
    <property type="match status" value="1"/>
</dbReference>
<feature type="modified residue" description="4-aspartylphosphate" evidence="1">
    <location>
        <position position="77"/>
    </location>
</feature>
<organism evidence="5 6">
    <name type="scientific">Halorubrum coriense DSM 10284</name>
    <dbReference type="NCBI Taxonomy" id="1227466"/>
    <lineage>
        <taxon>Archaea</taxon>
        <taxon>Methanobacteriati</taxon>
        <taxon>Methanobacteriota</taxon>
        <taxon>Stenosarchaea group</taxon>
        <taxon>Halobacteria</taxon>
        <taxon>Halobacteriales</taxon>
        <taxon>Haloferacaceae</taxon>
        <taxon>Halorubrum</taxon>
    </lineage>
</organism>
<dbReference type="SUPFAM" id="SSF55785">
    <property type="entry name" value="PYP-like sensor domain (PAS domain)"/>
    <property type="match status" value="2"/>
</dbReference>
<evidence type="ECO:0000313" key="6">
    <source>
        <dbReference type="Proteomes" id="UP000011509"/>
    </source>
</evidence>
<dbReference type="Pfam" id="PF13188">
    <property type="entry name" value="PAS_8"/>
    <property type="match status" value="1"/>
</dbReference>
<dbReference type="Gene3D" id="3.30.450.20">
    <property type="entry name" value="PAS domain"/>
    <property type="match status" value="2"/>
</dbReference>
<evidence type="ECO:0000259" key="3">
    <source>
        <dbReference type="PROSITE" id="PS50110"/>
    </source>
</evidence>
<dbReference type="SUPFAM" id="SSF52172">
    <property type="entry name" value="CheY-like"/>
    <property type="match status" value="1"/>
</dbReference>
<dbReference type="PANTHER" id="PTHR44757:SF2">
    <property type="entry name" value="BIOFILM ARCHITECTURE MAINTENANCE PROTEIN MBAA"/>
    <property type="match status" value="1"/>
</dbReference>
<dbReference type="InterPro" id="IPR052155">
    <property type="entry name" value="Biofilm_reg_signaling"/>
</dbReference>
<dbReference type="Proteomes" id="UP000011509">
    <property type="component" value="Unassembled WGS sequence"/>
</dbReference>
<keyword evidence="6" id="KW-1185">Reference proteome</keyword>
<dbReference type="SMART" id="SM00448">
    <property type="entry name" value="REC"/>
    <property type="match status" value="1"/>
</dbReference>
<feature type="domain" description="PAS" evidence="4">
    <location>
        <begin position="157"/>
        <end position="227"/>
    </location>
</feature>
<dbReference type="AlphaFoldDB" id="M0EQL1"/>
<protein>
    <submittedName>
        <fullName evidence="5">HTR-like protein</fullName>
    </submittedName>
</protein>
<keyword evidence="1" id="KW-0597">Phosphoprotein</keyword>
<sequence>MNEVAVRVDMSGPPADPRSADSSTVRVLHVDDNPAFLDLTETYLERIDEAFEVRSETDVDDALDALTTAPIDCVVSDYDMPETNGLAFLQRVRDRGIDVPFVLFTGKGSEEIASEAISAGATDYLQKQRGNDQYEVLANRVRNAVDQHRSRAALAASEERLSRFIDQSPLGTIEYDDAFRIVRANPAAEEILGYDESELLGGTWLPFVPEPEYRHVAALERDLLSNKGGFRSVNENVRSDGTRIRCAWHNQVVTDADGAVIGVFSQFEDVTDEVARKREIERSNAVLSTALDALPVGMLVEDTDRRVLRVNERLYELLDVDGDPSAATGRDCERLAVELSERFADPEGFVARIEAIVEERRAVDDERLALADGSALMRTYRPIDLPDGEGHLWAYRRAQRAD</sequence>
<dbReference type="InterPro" id="IPR013767">
    <property type="entry name" value="PAS_fold"/>
</dbReference>
<dbReference type="PATRIC" id="fig|1227466.3.peg.664"/>
<reference evidence="5 6" key="1">
    <citation type="journal article" date="2014" name="PLoS Genet.">
        <title>Phylogenetically driven sequencing of extremely halophilic archaea reveals strategies for static and dynamic osmo-response.</title>
        <authorList>
            <person name="Becker E.A."/>
            <person name="Seitzer P.M."/>
            <person name="Tritt A."/>
            <person name="Larsen D."/>
            <person name="Krusor M."/>
            <person name="Yao A.I."/>
            <person name="Wu D."/>
            <person name="Madern D."/>
            <person name="Eisen J.A."/>
            <person name="Darling A.E."/>
            <person name="Facciotti M.T."/>
        </authorList>
    </citation>
    <scope>NUCLEOTIDE SEQUENCE [LARGE SCALE GENOMIC DNA]</scope>
    <source>
        <strain evidence="5 6">DSM 10284</strain>
    </source>
</reference>
<dbReference type="InterPro" id="IPR000014">
    <property type="entry name" value="PAS"/>
</dbReference>
<dbReference type="InterPro" id="IPR011006">
    <property type="entry name" value="CheY-like_superfamily"/>
</dbReference>
<dbReference type="PANTHER" id="PTHR44757">
    <property type="entry name" value="DIGUANYLATE CYCLASE DGCP"/>
    <property type="match status" value="1"/>
</dbReference>
<dbReference type="NCBIfam" id="TIGR00229">
    <property type="entry name" value="sensory_box"/>
    <property type="match status" value="1"/>
</dbReference>
<dbReference type="Pfam" id="PF00072">
    <property type="entry name" value="Response_reg"/>
    <property type="match status" value="1"/>
</dbReference>
<dbReference type="InterPro" id="IPR001610">
    <property type="entry name" value="PAC"/>
</dbReference>
<gene>
    <name evidence="5" type="ORF">C464_03312</name>
</gene>
<evidence type="ECO:0000256" key="2">
    <source>
        <dbReference type="SAM" id="MobiDB-lite"/>
    </source>
</evidence>
<comment type="caution">
    <text evidence="5">The sequence shown here is derived from an EMBL/GenBank/DDBJ whole genome shotgun (WGS) entry which is preliminary data.</text>
</comment>
<dbReference type="GO" id="GO:0006355">
    <property type="term" value="P:regulation of DNA-templated transcription"/>
    <property type="evidence" value="ECO:0007669"/>
    <property type="project" value="InterPro"/>
</dbReference>
<dbReference type="GO" id="GO:0000160">
    <property type="term" value="P:phosphorelay signal transduction system"/>
    <property type="evidence" value="ECO:0007669"/>
    <property type="project" value="InterPro"/>
</dbReference>
<dbReference type="SMART" id="SM00091">
    <property type="entry name" value="PAS"/>
    <property type="match status" value="2"/>
</dbReference>
<dbReference type="InterPro" id="IPR001789">
    <property type="entry name" value="Sig_transdc_resp-reg_receiver"/>
</dbReference>